<dbReference type="GO" id="GO:0005886">
    <property type="term" value="C:plasma membrane"/>
    <property type="evidence" value="ECO:0007669"/>
    <property type="project" value="TreeGrafter"/>
</dbReference>
<evidence type="ECO:0000313" key="3">
    <source>
        <dbReference type="Proteomes" id="UP001321473"/>
    </source>
</evidence>
<name>A0AAQ4FD97_AMBAM</name>
<dbReference type="InterPro" id="IPR042089">
    <property type="entry name" value="Peptidase_M13_dom_2"/>
</dbReference>
<dbReference type="GO" id="GO:0004222">
    <property type="term" value="F:metalloendopeptidase activity"/>
    <property type="evidence" value="ECO:0007669"/>
    <property type="project" value="InterPro"/>
</dbReference>
<sequence>MPQSSNTRKGSGRRNNYNEASAFHDFAVDSLSCTGVKQDRSATDAISQPKHTDPSSSISQAKTTLEASQVELDESMWPLSSPMPLSPVTAVLSPQSPSFHVAGGALEEHKAAPGDVFPTSGTSKIPWSPDFYSHVCHRWQQKTAASSGNPVAFLRYERRELMRHINYTLSGMNSAKPASFALYKVAKFYESCERFVRMGTASVSEALLPFRGYGRKLLNMSTFPQVVRYIVQLSLARGIQTVLDIRLNRFPEAVSLRILRGQTLSRKMNAKHTLSLKNYLIQLMGEVSGMLGHLINVTAILDIEQKLRKYMAWERREQRQSIAILGDLTADIRLNEWLDVINTELPQQHQVNTESMISIDRVDLIQLLLSFFRVLGKDGVVYLFVQILLDGFRFDYLRRVSSNDTESIVSSCLRATQSVMRNTRGIIASQLFRQPSGDTAIYPIFSKVLDTVSIPSAFSWMTVFMRHKADKTLQSVSLYPFNVYSQTPFDEADLGAVSKTSSFPGFFLQMKKRQQLILLEEPPAPHEREIDDAFLMSSDVLYHDQSNSIVAPASMRQEPILYAEGVPPEYVMGTLGVLLARALLRAVIPINASAVWSPEERVALFSFYECLDVLARTALNVSIDSLGKWEPRDVYIWTQSVRSSFNALKAAYEPSRAAANYDSYWVQAQKTFFRRFCLLSCSVRSEQQNLASRVFCFLPLLNMEEFSNAFDCPYHKAEYSIEYCDVASPLDK</sequence>
<dbReference type="SUPFAM" id="SSF55486">
    <property type="entry name" value="Metalloproteases ('zincins'), catalytic domain"/>
    <property type="match status" value="1"/>
</dbReference>
<dbReference type="InterPro" id="IPR000718">
    <property type="entry name" value="Peptidase_M13"/>
</dbReference>
<dbReference type="PANTHER" id="PTHR11733:SF241">
    <property type="entry name" value="GH26575P-RELATED"/>
    <property type="match status" value="1"/>
</dbReference>
<gene>
    <name evidence="2" type="ORF">V5799_009073</name>
</gene>
<dbReference type="AlphaFoldDB" id="A0AAQ4FD97"/>
<organism evidence="2 3">
    <name type="scientific">Amblyomma americanum</name>
    <name type="common">Lone star tick</name>
    <dbReference type="NCBI Taxonomy" id="6943"/>
    <lineage>
        <taxon>Eukaryota</taxon>
        <taxon>Metazoa</taxon>
        <taxon>Ecdysozoa</taxon>
        <taxon>Arthropoda</taxon>
        <taxon>Chelicerata</taxon>
        <taxon>Arachnida</taxon>
        <taxon>Acari</taxon>
        <taxon>Parasitiformes</taxon>
        <taxon>Ixodida</taxon>
        <taxon>Ixodoidea</taxon>
        <taxon>Ixodidae</taxon>
        <taxon>Amblyomminae</taxon>
        <taxon>Amblyomma</taxon>
    </lineage>
</organism>
<keyword evidence="3" id="KW-1185">Reference proteome</keyword>
<dbReference type="InterPro" id="IPR024079">
    <property type="entry name" value="MetalloPept_cat_dom_sf"/>
</dbReference>
<reference evidence="2 3" key="1">
    <citation type="journal article" date="2023" name="Arcadia Sci">
        <title>De novo assembly of a long-read Amblyomma americanum tick genome.</title>
        <authorList>
            <person name="Chou S."/>
            <person name="Poskanzer K.E."/>
            <person name="Rollins M."/>
            <person name="Thuy-Boun P.S."/>
        </authorList>
    </citation>
    <scope>NUCLEOTIDE SEQUENCE [LARGE SCALE GENOMIC DNA]</scope>
    <source>
        <strain evidence="2">F_SG_1</strain>
        <tissue evidence="2">Salivary glands</tissue>
    </source>
</reference>
<dbReference type="GO" id="GO:0016485">
    <property type="term" value="P:protein processing"/>
    <property type="evidence" value="ECO:0007669"/>
    <property type="project" value="TreeGrafter"/>
</dbReference>
<feature type="region of interest" description="Disordered" evidence="1">
    <location>
        <begin position="37"/>
        <end position="63"/>
    </location>
</feature>
<accession>A0AAQ4FD97</accession>
<dbReference type="Proteomes" id="UP001321473">
    <property type="component" value="Unassembled WGS sequence"/>
</dbReference>
<dbReference type="PROSITE" id="PS51885">
    <property type="entry name" value="NEPRILYSIN"/>
    <property type="match status" value="1"/>
</dbReference>
<comment type="caution">
    <text evidence="2">The sequence shown here is derived from an EMBL/GenBank/DDBJ whole genome shotgun (WGS) entry which is preliminary data.</text>
</comment>
<dbReference type="Gene3D" id="1.10.1380.10">
    <property type="entry name" value="Neutral endopeptidase , domain2"/>
    <property type="match status" value="1"/>
</dbReference>
<feature type="compositionally biased region" description="Polar residues" evidence="1">
    <location>
        <begin position="54"/>
        <end position="63"/>
    </location>
</feature>
<dbReference type="PANTHER" id="PTHR11733">
    <property type="entry name" value="ZINC METALLOPROTEASE FAMILY M13 NEPRILYSIN-RELATED"/>
    <property type="match status" value="1"/>
</dbReference>
<evidence type="ECO:0000313" key="2">
    <source>
        <dbReference type="EMBL" id="KAK8784568.1"/>
    </source>
</evidence>
<evidence type="ECO:0000256" key="1">
    <source>
        <dbReference type="SAM" id="MobiDB-lite"/>
    </source>
</evidence>
<proteinExistence type="predicted"/>
<dbReference type="Gene3D" id="3.40.390.10">
    <property type="entry name" value="Collagenase (Catalytic Domain)"/>
    <property type="match status" value="1"/>
</dbReference>
<dbReference type="EMBL" id="JARKHS020004457">
    <property type="protein sequence ID" value="KAK8784568.1"/>
    <property type="molecule type" value="Genomic_DNA"/>
</dbReference>
<protein>
    <submittedName>
        <fullName evidence="2">Uncharacterized protein</fullName>
    </submittedName>
</protein>